<dbReference type="InterPro" id="IPR052202">
    <property type="entry name" value="Yeast_MetPath_Reg"/>
</dbReference>
<dbReference type="GO" id="GO:0043565">
    <property type="term" value="F:sequence-specific DNA binding"/>
    <property type="evidence" value="ECO:0007669"/>
    <property type="project" value="TreeGrafter"/>
</dbReference>
<dbReference type="CDD" id="cd00067">
    <property type="entry name" value="GAL4"/>
    <property type="match status" value="1"/>
</dbReference>
<keyword evidence="3" id="KW-0862">Zinc</keyword>
<dbReference type="Proteomes" id="UP000799767">
    <property type="component" value="Unassembled WGS sequence"/>
</dbReference>
<dbReference type="InterPro" id="IPR036864">
    <property type="entry name" value="Zn2-C6_fun-type_DNA-bd_sf"/>
</dbReference>
<dbReference type="GO" id="GO:0000981">
    <property type="term" value="F:DNA-binding transcription factor activity, RNA polymerase II-specific"/>
    <property type="evidence" value="ECO:0007669"/>
    <property type="project" value="InterPro"/>
</dbReference>
<protein>
    <recommendedName>
        <fullName evidence="8">Zn(2)-C6 fungal-type domain-containing protein</fullName>
    </recommendedName>
</protein>
<dbReference type="AlphaFoldDB" id="A0A6A6Q6K4"/>
<dbReference type="OrthoDB" id="25921at2759"/>
<name>A0A6A6Q6K4_9PEZI</name>
<dbReference type="PROSITE" id="PS50048">
    <property type="entry name" value="ZN2_CY6_FUNGAL_2"/>
    <property type="match status" value="1"/>
</dbReference>
<organism evidence="9 10">
    <name type="scientific">Neohortaea acidophila</name>
    <dbReference type="NCBI Taxonomy" id="245834"/>
    <lineage>
        <taxon>Eukaryota</taxon>
        <taxon>Fungi</taxon>
        <taxon>Dikarya</taxon>
        <taxon>Ascomycota</taxon>
        <taxon>Pezizomycotina</taxon>
        <taxon>Dothideomycetes</taxon>
        <taxon>Dothideomycetidae</taxon>
        <taxon>Mycosphaerellales</taxon>
        <taxon>Teratosphaeriaceae</taxon>
        <taxon>Neohortaea</taxon>
    </lineage>
</organism>
<evidence type="ECO:0000256" key="1">
    <source>
        <dbReference type="ARBA" id="ARBA00004123"/>
    </source>
</evidence>
<evidence type="ECO:0000256" key="2">
    <source>
        <dbReference type="ARBA" id="ARBA00022723"/>
    </source>
</evidence>
<dbReference type="EMBL" id="MU001631">
    <property type="protein sequence ID" value="KAF2487701.1"/>
    <property type="molecule type" value="Genomic_DNA"/>
</dbReference>
<dbReference type="PROSITE" id="PS00463">
    <property type="entry name" value="ZN2_CY6_FUNGAL_1"/>
    <property type="match status" value="1"/>
</dbReference>
<dbReference type="Pfam" id="PF00172">
    <property type="entry name" value="Zn_clus"/>
    <property type="match status" value="1"/>
</dbReference>
<dbReference type="SMART" id="SM00066">
    <property type="entry name" value="GAL4"/>
    <property type="match status" value="1"/>
</dbReference>
<dbReference type="GO" id="GO:0045944">
    <property type="term" value="P:positive regulation of transcription by RNA polymerase II"/>
    <property type="evidence" value="ECO:0007669"/>
    <property type="project" value="TreeGrafter"/>
</dbReference>
<evidence type="ECO:0000259" key="8">
    <source>
        <dbReference type="PROSITE" id="PS50048"/>
    </source>
</evidence>
<evidence type="ECO:0000313" key="10">
    <source>
        <dbReference type="Proteomes" id="UP000799767"/>
    </source>
</evidence>
<dbReference type="GO" id="GO:0005634">
    <property type="term" value="C:nucleus"/>
    <property type="evidence" value="ECO:0007669"/>
    <property type="project" value="UniProtKB-SubCell"/>
</dbReference>
<evidence type="ECO:0000256" key="6">
    <source>
        <dbReference type="ARBA" id="ARBA00023163"/>
    </source>
</evidence>
<keyword evidence="2" id="KW-0479">Metal-binding</keyword>
<dbReference type="PANTHER" id="PTHR47782:SF12">
    <property type="entry name" value="ZN(II)2CYS6 TRANSCRIPTION FACTOR (EUROFUNG)"/>
    <property type="match status" value="1"/>
</dbReference>
<dbReference type="RefSeq" id="XP_033594270.1">
    <property type="nucleotide sequence ID" value="XM_033736407.1"/>
</dbReference>
<reference evidence="9" key="1">
    <citation type="journal article" date="2020" name="Stud. Mycol.">
        <title>101 Dothideomycetes genomes: a test case for predicting lifestyles and emergence of pathogens.</title>
        <authorList>
            <person name="Haridas S."/>
            <person name="Albert R."/>
            <person name="Binder M."/>
            <person name="Bloem J."/>
            <person name="Labutti K."/>
            <person name="Salamov A."/>
            <person name="Andreopoulos B."/>
            <person name="Baker S."/>
            <person name="Barry K."/>
            <person name="Bills G."/>
            <person name="Bluhm B."/>
            <person name="Cannon C."/>
            <person name="Castanera R."/>
            <person name="Culley D."/>
            <person name="Daum C."/>
            <person name="Ezra D."/>
            <person name="Gonzalez J."/>
            <person name="Henrissat B."/>
            <person name="Kuo A."/>
            <person name="Liang C."/>
            <person name="Lipzen A."/>
            <person name="Lutzoni F."/>
            <person name="Magnuson J."/>
            <person name="Mondo S."/>
            <person name="Nolan M."/>
            <person name="Ohm R."/>
            <person name="Pangilinan J."/>
            <person name="Park H.-J."/>
            <person name="Ramirez L."/>
            <person name="Alfaro M."/>
            <person name="Sun H."/>
            <person name="Tritt A."/>
            <person name="Yoshinaga Y."/>
            <person name="Zwiers L.-H."/>
            <person name="Turgeon B."/>
            <person name="Goodwin S."/>
            <person name="Spatafora J."/>
            <person name="Crous P."/>
            <person name="Grigoriev I."/>
        </authorList>
    </citation>
    <scope>NUCLEOTIDE SEQUENCE</scope>
    <source>
        <strain evidence="9">CBS 113389</strain>
    </source>
</reference>
<evidence type="ECO:0000256" key="4">
    <source>
        <dbReference type="ARBA" id="ARBA00023015"/>
    </source>
</evidence>
<gene>
    <name evidence="9" type="ORF">BDY17DRAFT_320222</name>
</gene>
<evidence type="ECO:0000313" key="9">
    <source>
        <dbReference type="EMBL" id="KAF2487701.1"/>
    </source>
</evidence>
<dbReference type="Gene3D" id="4.10.240.10">
    <property type="entry name" value="Zn(2)-C6 fungal-type DNA-binding domain"/>
    <property type="match status" value="1"/>
</dbReference>
<keyword evidence="4" id="KW-0805">Transcription regulation</keyword>
<keyword evidence="5" id="KW-0238">DNA-binding</keyword>
<keyword evidence="6" id="KW-0804">Transcription</keyword>
<dbReference type="PANTHER" id="PTHR47782">
    <property type="entry name" value="ZN(II)2CYS6 TRANSCRIPTION FACTOR (EUROFUNG)-RELATED"/>
    <property type="match status" value="1"/>
</dbReference>
<comment type="subcellular location">
    <subcellularLocation>
        <location evidence="1">Nucleus</location>
    </subcellularLocation>
</comment>
<dbReference type="GeneID" id="54477409"/>
<dbReference type="GO" id="GO:0008270">
    <property type="term" value="F:zinc ion binding"/>
    <property type="evidence" value="ECO:0007669"/>
    <property type="project" value="InterPro"/>
</dbReference>
<accession>A0A6A6Q6K4</accession>
<evidence type="ECO:0000256" key="3">
    <source>
        <dbReference type="ARBA" id="ARBA00022833"/>
    </source>
</evidence>
<keyword evidence="10" id="KW-1185">Reference proteome</keyword>
<feature type="domain" description="Zn(2)-C6 fungal-type" evidence="8">
    <location>
        <begin position="26"/>
        <end position="56"/>
    </location>
</feature>
<keyword evidence="7" id="KW-0539">Nucleus</keyword>
<sequence>MATSSSNADSPDDAVEISSLLKLLPACDRCRSQKKRCDTRLPACANCTRSATECAFHDHVLNERVSREHIEGLLQLLNQLQSSPSREVNYASPLPSSDPTFHFVRVRDAFRFTGPRAQVGVQVPPSTLSTSVQNIATYPPLESSIQLVIGLQMHQFLMNKYMTVIHPAYPILEGFSQDVRPADRDMSPWVRFTLYMVYAIGCHCLPKNDSRFVLLSESCYRAAQPHFESVMAELDIKALQAVLLLAVHCLFDPREGNIGQLIAFAYRLEIEMVEQGGDEMGNALSRLRKIIFCLGNLVASTLDRPVGFHIFDTDEPISFEMEIEGDFLYSLYTAQAAARQSRTYDMPSRSELESIGCSPLTLAAAHETIFLVQTSAASALALLAVYTSADHVLNVFTSHWAFKATVVLMSSMSAQERQTGYVQGLQVLERCALKWPNSEALRNVISESWISNP</sequence>
<evidence type="ECO:0000256" key="5">
    <source>
        <dbReference type="ARBA" id="ARBA00023125"/>
    </source>
</evidence>
<proteinExistence type="predicted"/>
<dbReference type="SUPFAM" id="SSF57701">
    <property type="entry name" value="Zn2/Cys6 DNA-binding domain"/>
    <property type="match status" value="1"/>
</dbReference>
<dbReference type="CDD" id="cd12148">
    <property type="entry name" value="fungal_TF_MHR"/>
    <property type="match status" value="1"/>
</dbReference>
<evidence type="ECO:0000256" key="7">
    <source>
        <dbReference type="ARBA" id="ARBA00023242"/>
    </source>
</evidence>
<dbReference type="InterPro" id="IPR001138">
    <property type="entry name" value="Zn2Cys6_DnaBD"/>
</dbReference>